<keyword evidence="1" id="KW-1133">Transmembrane helix</keyword>
<proteinExistence type="predicted"/>
<keyword evidence="1" id="KW-0472">Membrane</keyword>
<protein>
    <submittedName>
        <fullName evidence="2">Uncharacterized protein</fullName>
    </submittedName>
</protein>
<evidence type="ECO:0000313" key="2">
    <source>
        <dbReference type="EnsemblMetazoa" id="AMEM007411-PA"/>
    </source>
</evidence>
<keyword evidence="3" id="KW-1185">Reference proteome</keyword>
<dbReference type="EnsemblMetazoa" id="AMEM007411-RA">
    <property type="protein sequence ID" value="AMEM007411-PA"/>
    <property type="gene ID" value="AMEM007411"/>
</dbReference>
<evidence type="ECO:0000256" key="1">
    <source>
        <dbReference type="SAM" id="Phobius"/>
    </source>
</evidence>
<organism evidence="2 3">
    <name type="scientific">Anopheles merus</name>
    <name type="common">Mosquito</name>
    <dbReference type="NCBI Taxonomy" id="30066"/>
    <lineage>
        <taxon>Eukaryota</taxon>
        <taxon>Metazoa</taxon>
        <taxon>Ecdysozoa</taxon>
        <taxon>Arthropoda</taxon>
        <taxon>Hexapoda</taxon>
        <taxon>Insecta</taxon>
        <taxon>Pterygota</taxon>
        <taxon>Neoptera</taxon>
        <taxon>Endopterygota</taxon>
        <taxon>Diptera</taxon>
        <taxon>Nematocera</taxon>
        <taxon>Culicoidea</taxon>
        <taxon>Culicidae</taxon>
        <taxon>Anophelinae</taxon>
        <taxon>Anopheles</taxon>
    </lineage>
</organism>
<dbReference type="AlphaFoldDB" id="A0A182V1R5"/>
<accession>A0A182V1R5</accession>
<feature type="transmembrane region" description="Helical" evidence="1">
    <location>
        <begin position="21"/>
        <end position="46"/>
    </location>
</feature>
<feature type="transmembrane region" description="Helical" evidence="1">
    <location>
        <begin position="52"/>
        <end position="73"/>
    </location>
</feature>
<dbReference type="Proteomes" id="UP000075903">
    <property type="component" value="Unassembled WGS sequence"/>
</dbReference>
<sequence length="174" mass="18841">MSAWKEGLKVDELYVRGRFRLLLLGCPAGTVAGAGQLLGSLLILLLTAAAGSGELCLLLGDLLLLALLVGNLARHNVLHDLHDQVDLFQIVHRQPAEVVADGELGRHVQAAGGRRDAGNGQQRWFHLHEDGFCVNEGEKEKQIHALVTIVQSDDVVTISQKTIGGVKVFLFLKK</sequence>
<evidence type="ECO:0000313" key="3">
    <source>
        <dbReference type="Proteomes" id="UP000075903"/>
    </source>
</evidence>
<name>A0A182V1R5_ANOME</name>
<keyword evidence="1" id="KW-0812">Transmembrane</keyword>
<dbReference type="VEuPathDB" id="VectorBase:AMEM007411"/>
<reference evidence="2" key="1">
    <citation type="submission" date="2020-05" db="UniProtKB">
        <authorList>
            <consortium name="EnsemblMetazoa"/>
        </authorList>
    </citation>
    <scope>IDENTIFICATION</scope>
    <source>
        <strain evidence="2">MAF</strain>
    </source>
</reference>